<feature type="region of interest" description="Disordered" evidence="4">
    <location>
        <begin position="91"/>
        <end position="115"/>
    </location>
</feature>
<dbReference type="Proteomes" id="UP001271007">
    <property type="component" value="Unassembled WGS sequence"/>
</dbReference>
<comment type="caution">
    <text evidence="5">The sequence shown here is derived from an EMBL/GenBank/DDBJ whole genome shotgun (WGS) entry which is preliminary data.</text>
</comment>
<gene>
    <name evidence="5" type="ORF">LTR09_009570</name>
</gene>
<keyword evidence="1" id="KW-0677">Repeat</keyword>
<dbReference type="Gene3D" id="1.25.40.20">
    <property type="entry name" value="Ankyrin repeat-containing domain"/>
    <property type="match status" value="2"/>
</dbReference>
<dbReference type="InterPro" id="IPR036770">
    <property type="entry name" value="Ankyrin_rpt-contain_sf"/>
</dbReference>
<dbReference type="Pfam" id="PF00023">
    <property type="entry name" value="Ank"/>
    <property type="match status" value="1"/>
</dbReference>
<dbReference type="PANTHER" id="PTHR24198:SF165">
    <property type="entry name" value="ANKYRIN REPEAT-CONTAINING PROTEIN-RELATED"/>
    <property type="match status" value="1"/>
</dbReference>
<evidence type="ECO:0000256" key="1">
    <source>
        <dbReference type="ARBA" id="ARBA00022737"/>
    </source>
</evidence>
<feature type="repeat" description="ANK" evidence="3">
    <location>
        <begin position="203"/>
        <end position="235"/>
    </location>
</feature>
<organism evidence="5 6">
    <name type="scientific">Extremus antarcticus</name>
    <dbReference type="NCBI Taxonomy" id="702011"/>
    <lineage>
        <taxon>Eukaryota</taxon>
        <taxon>Fungi</taxon>
        <taxon>Dikarya</taxon>
        <taxon>Ascomycota</taxon>
        <taxon>Pezizomycotina</taxon>
        <taxon>Dothideomycetes</taxon>
        <taxon>Dothideomycetidae</taxon>
        <taxon>Mycosphaerellales</taxon>
        <taxon>Extremaceae</taxon>
        <taxon>Extremus</taxon>
    </lineage>
</organism>
<evidence type="ECO:0000256" key="4">
    <source>
        <dbReference type="SAM" id="MobiDB-lite"/>
    </source>
</evidence>
<evidence type="ECO:0000256" key="2">
    <source>
        <dbReference type="ARBA" id="ARBA00023043"/>
    </source>
</evidence>
<dbReference type="PROSITE" id="PS50297">
    <property type="entry name" value="ANK_REP_REGION"/>
    <property type="match status" value="1"/>
</dbReference>
<accession>A0AAJ0G5L3</accession>
<evidence type="ECO:0000256" key="3">
    <source>
        <dbReference type="PROSITE-ProRule" id="PRU00023"/>
    </source>
</evidence>
<protein>
    <submittedName>
        <fullName evidence="5">Uncharacterized protein</fullName>
    </submittedName>
</protein>
<dbReference type="AlphaFoldDB" id="A0AAJ0G5L3"/>
<feature type="region of interest" description="Disordered" evidence="4">
    <location>
        <begin position="51"/>
        <end position="71"/>
    </location>
</feature>
<evidence type="ECO:0000313" key="6">
    <source>
        <dbReference type="Proteomes" id="UP001271007"/>
    </source>
</evidence>
<dbReference type="SMART" id="SM00248">
    <property type="entry name" value="ANK"/>
    <property type="match status" value="5"/>
</dbReference>
<keyword evidence="2 3" id="KW-0040">ANK repeat</keyword>
<sequence>MSMSTLALIDFGPIEDASKETTSSPLVRSKTVSTDVLRLITPISQHKASLEHETAVSDAEGSEAKVLPSPSAIGSRLGARARSEPVAAHLTVSSDAEPPLEAQAEVTEHGGKATASGNVEDVRLEPKIEKRTMPLTKDARHFWIAHLSLTPLTEIDQLICDGRLEEAIVLVKTGEKTSIGQSADDAATLSKAPDKMHTKSISTEITPLHLAALFGDLEVAQALVAAGADAFALASVFRPDPLTSSSRPTALAFAIGGRHPEMVKFLIATMRKRIGAMKTFTFTSLLDRRWLRVTDCRYPGEINHILQIFHEYGLLENITWAATDVAEKFICRETFLHQACQITGERSQLRAPVVSFLMKARMNVMATTVYYRKSFNRHIPLHHAIDNDAAEVVPLLLQRHCSEQLNKGVGTSGDSVHLAVSRAASNAAIPLDVVERLLEAGANVHHETAYASLRKAFLNRTSTPLSIAQASGRKDLEQLVSKYGNKFDYKRQRKYISYQKDADLWIHSSC</sequence>
<dbReference type="PANTHER" id="PTHR24198">
    <property type="entry name" value="ANKYRIN REPEAT AND PROTEIN KINASE DOMAIN-CONTAINING PROTEIN"/>
    <property type="match status" value="1"/>
</dbReference>
<dbReference type="EMBL" id="JAWDJX010000042">
    <property type="protein sequence ID" value="KAK3049151.1"/>
    <property type="molecule type" value="Genomic_DNA"/>
</dbReference>
<name>A0AAJ0G5L3_9PEZI</name>
<dbReference type="PRINTS" id="PR01415">
    <property type="entry name" value="ANKYRIN"/>
</dbReference>
<reference evidence="5" key="1">
    <citation type="submission" date="2023-04" db="EMBL/GenBank/DDBJ databases">
        <title>Black Yeasts Isolated from many extreme environments.</title>
        <authorList>
            <person name="Coleine C."/>
            <person name="Stajich J.E."/>
            <person name="Selbmann L."/>
        </authorList>
    </citation>
    <scope>NUCLEOTIDE SEQUENCE</scope>
    <source>
        <strain evidence="5">CCFEE 5312</strain>
    </source>
</reference>
<dbReference type="PROSITE" id="PS50088">
    <property type="entry name" value="ANK_REPEAT"/>
    <property type="match status" value="1"/>
</dbReference>
<evidence type="ECO:0000313" key="5">
    <source>
        <dbReference type="EMBL" id="KAK3049151.1"/>
    </source>
</evidence>
<dbReference type="SUPFAM" id="SSF48403">
    <property type="entry name" value="Ankyrin repeat"/>
    <property type="match status" value="1"/>
</dbReference>
<keyword evidence="6" id="KW-1185">Reference proteome</keyword>
<dbReference type="InterPro" id="IPR002110">
    <property type="entry name" value="Ankyrin_rpt"/>
</dbReference>
<proteinExistence type="predicted"/>